<evidence type="ECO:0000313" key="18">
    <source>
        <dbReference type="EMBL" id="QBK31873.1"/>
    </source>
</evidence>
<evidence type="ECO:0000256" key="11">
    <source>
        <dbReference type="ARBA" id="ARBA00022967"/>
    </source>
</evidence>
<protein>
    <submittedName>
        <fullName evidence="18">Copper-translocating P-type ATPase</fullName>
        <ecNumber evidence="18">3.6.3.-</ecNumber>
    </submittedName>
</protein>
<dbReference type="EC" id="3.6.3.-" evidence="18"/>
<evidence type="ECO:0000256" key="7">
    <source>
        <dbReference type="ARBA" id="ARBA00022723"/>
    </source>
</evidence>
<dbReference type="SUPFAM" id="SSF81665">
    <property type="entry name" value="Calcium ATPase, transmembrane domain M"/>
    <property type="match status" value="1"/>
</dbReference>
<dbReference type="GO" id="GO:0043682">
    <property type="term" value="F:P-type divalent copper transporter activity"/>
    <property type="evidence" value="ECO:0007669"/>
    <property type="project" value="TreeGrafter"/>
</dbReference>
<comment type="similarity">
    <text evidence="2 15">Belongs to the cation transport ATPase (P-type) (TC 3.A.3) family. Type IB subfamily.</text>
</comment>
<feature type="transmembrane region" description="Helical" evidence="15">
    <location>
        <begin position="625"/>
        <end position="647"/>
    </location>
</feature>
<comment type="subcellular location">
    <subcellularLocation>
        <location evidence="1">Cell membrane</location>
        <topology evidence="1">Multi-pass membrane protein</topology>
    </subcellularLocation>
</comment>
<dbReference type="InterPro" id="IPR059000">
    <property type="entry name" value="ATPase_P-type_domA"/>
</dbReference>
<dbReference type="KEGG" id="rpod:E0E05_15470"/>
<keyword evidence="7 15" id="KW-0479">Metal-binding</keyword>
<feature type="transmembrane region" description="Helical" evidence="15">
    <location>
        <begin position="42"/>
        <end position="63"/>
    </location>
</feature>
<keyword evidence="11" id="KW-1278">Translocase</keyword>
<keyword evidence="19" id="KW-1185">Reference proteome</keyword>
<dbReference type="GO" id="GO:0005886">
    <property type="term" value="C:plasma membrane"/>
    <property type="evidence" value="ECO:0007669"/>
    <property type="project" value="UniProtKB-SubCell"/>
</dbReference>
<dbReference type="Gene3D" id="2.70.150.10">
    <property type="entry name" value="Calcium-transporting ATPase, cytoplasmic transduction domain A"/>
    <property type="match status" value="1"/>
</dbReference>
<evidence type="ECO:0000256" key="6">
    <source>
        <dbReference type="ARBA" id="ARBA00022692"/>
    </source>
</evidence>
<keyword evidence="10" id="KW-0460">Magnesium</keyword>
<feature type="transmembrane region" description="Helical" evidence="15">
    <location>
        <begin position="135"/>
        <end position="152"/>
    </location>
</feature>
<dbReference type="InterPro" id="IPR023299">
    <property type="entry name" value="ATPase_P-typ_cyto_dom_N"/>
</dbReference>
<evidence type="ECO:0000256" key="16">
    <source>
        <dbReference type="SAM" id="MobiDB-lite"/>
    </source>
</evidence>
<dbReference type="SFLD" id="SFLDG00002">
    <property type="entry name" value="C1.7:_P-type_atpase_like"/>
    <property type="match status" value="1"/>
</dbReference>
<dbReference type="InterPro" id="IPR036412">
    <property type="entry name" value="HAD-like_sf"/>
</dbReference>
<dbReference type="PRINTS" id="PR00119">
    <property type="entry name" value="CATATPASE"/>
</dbReference>
<feature type="transmembrane region" description="Helical" evidence="15">
    <location>
        <begin position="653"/>
        <end position="673"/>
    </location>
</feature>
<dbReference type="InterPro" id="IPR018303">
    <property type="entry name" value="ATPase_P-typ_P_site"/>
</dbReference>
<gene>
    <name evidence="18" type="ORF">E0E05_15470</name>
</gene>
<dbReference type="InterPro" id="IPR023214">
    <property type="entry name" value="HAD_sf"/>
</dbReference>
<feature type="compositionally biased region" description="Basic residues" evidence="16">
    <location>
        <begin position="1"/>
        <end position="11"/>
    </location>
</feature>
<keyword evidence="5" id="KW-0597">Phosphoprotein</keyword>
<dbReference type="Gene3D" id="3.40.1110.10">
    <property type="entry name" value="Calcium-transporting ATPase, cytoplasmic domain N"/>
    <property type="match status" value="1"/>
</dbReference>
<name>A0A4P6V4M2_9HYPH</name>
<evidence type="ECO:0000256" key="9">
    <source>
        <dbReference type="ARBA" id="ARBA00022840"/>
    </source>
</evidence>
<organism evidence="18 19">
    <name type="scientific">Roseitalea porphyridii</name>
    <dbReference type="NCBI Taxonomy" id="1852022"/>
    <lineage>
        <taxon>Bacteria</taxon>
        <taxon>Pseudomonadati</taxon>
        <taxon>Pseudomonadota</taxon>
        <taxon>Alphaproteobacteria</taxon>
        <taxon>Hyphomicrobiales</taxon>
        <taxon>Ahrensiaceae</taxon>
        <taxon>Roseitalea</taxon>
    </lineage>
</organism>
<dbReference type="InterPro" id="IPR008250">
    <property type="entry name" value="ATPase_P-typ_transduc_dom_A_sf"/>
</dbReference>
<dbReference type="AlphaFoldDB" id="A0A4P6V4M2"/>
<dbReference type="Pfam" id="PF00122">
    <property type="entry name" value="E1-E2_ATPase"/>
    <property type="match status" value="1"/>
</dbReference>
<keyword evidence="13" id="KW-0406">Ion transport</keyword>
<dbReference type="SUPFAM" id="SSF56784">
    <property type="entry name" value="HAD-like"/>
    <property type="match status" value="1"/>
</dbReference>
<evidence type="ECO:0000256" key="4">
    <source>
        <dbReference type="ARBA" id="ARBA00022475"/>
    </source>
</evidence>
<keyword evidence="4 15" id="KW-1003">Cell membrane</keyword>
<feature type="transmembrane region" description="Helical" evidence="15">
    <location>
        <begin position="75"/>
        <end position="98"/>
    </location>
</feature>
<evidence type="ECO:0000256" key="3">
    <source>
        <dbReference type="ARBA" id="ARBA00022448"/>
    </source>
</evidence>
<feature type="transmembrane region" description="Helical" evidence="15">
    <location>
        <begin position="110"/>
        <end position="129"/>
    </location>
</feature>
<evidence type="ECO:0000259" key="17">
    <source>
        <dbReference type="Pfam" id="PF00122"/>
    </source>
</evidence>
<dbReference type="SFLD" id="SFLDF00027">
    <property type="entry name" value="p-type_atpase"/>
    <property type="match status" value="1"/>
</dbReference>
<evidence type="ECO:0000256" key="10">
    <source>
        <dbReference type="ARBA" id="ARBA00022842"/>
    </source>
</evidence>
<dbReference type="SUPFAM" id="SSF81653">
    <property type="entry name" value="Calcium ATPase, transduction domain A"/>
    <property type="match status" value="1"/>
</dbReference>
<dbReference type="PROSITE" id="PS00154">
    <property type="entry name" value="ATPASE_E1_E2"/>
    <property type="match status" value="1"/>
</dbReference>
<evidence type="ECO:0000313" key="19">
    <source>
        <dbReference type="Proteomes" id="UP000293719"/>
    </source>
</evidence>
<feature type="transmembrane region" description="Helical" evidence="15">
    <location>
        <begin position="321"/>
        <end position="341"/>
    </location>
</feature>
<feature type="region of interest" description="Disordered" evidence="16">
    <location>
        <begin position="1"/>
        <end position="28"/>
    </location>
</feature>
<dbReference type="PRINTS" id="PR00120">
    <property type="entry name" value="HATPASE"/>
</dbReference>
<keyword evidence="14 15" id="KW-0472">Membrane</keyword>
<dbReference type="PANTHER" id="PTHR43520:SF5">
    <property type="entry name" value="CATION-TRANSPORTING P-TYPE ATPASE-RELATED"/>
    <property type="match status" value="1"/>
</dbReference>
<dbReference type="OrthoDB" id="9807843at2"/>
<keyword evidence="6 15" id="KW-0812">Transmembrane</keyword>
<dbReference type="GO" id="GO:0005507">
    <property type="term" value="F:copper ion binding"/>
    <property type="evidence" value="ECO:0007669"/>
    <property type="project" value="TreeGrafter"/>
</dbReference>
<dbReference type="SFLD" id="SFLDS00003">
    <property type="entry name" value="Haloacid_Dehalogenase"/>
    <property type="match status" value="1"/>
</dbReference>
<evidence type="ECO:0000256" key="2">
    <source>
        <dbReference type="ARBA" id="ARBA00006024"/>
    </source>
</evidence>
<evidence type="ECO:0000256" key="12">
    <source>
        <dbReference type="ARBA" id="ARBA00022989"/>
    </source>
</evidence>
<keyword evidence="8 15" id="KW-0547">Nucleotide-binding</keyword>
<dbReference type="GeneID" id="90768705"/>
<evidence type="ECO:0000256" key="14">
    <source>
        <dbReference type="ARBA" id="ARBA00023136"/>
    </source>
</evidence>
<keyword evidence="3" id="KW-0813">Transport</keyword>
<sequence length="696" mass="73505">MDQRTGYHHHGHDQAAPGLGRGHQGHGGHDHGAMIADYRRRFWVTAVLTLPILLLAPMIQGWLGLEQTLDFAGDAYLLAALSTAVYFYGGWPFLTGFWSEVRTDRTGMMTLIAVAITAAYAYSMAMVVIGSEETFFWELATLIAIMLLGHWIEMKSVMGAGKALEKLAALMPDTAHLVEADGSTRDVSVSELTGGETLLVRPGEKVPADAVIVKGESALNEAMLTGESKPVSKGPDAQVIGGSINGEGALTVSVMHTGEDSFLSNVIKLVEDAQASKSRTQDLANSAARWLTFIALGGGLVTVLFWTLLTGQGFAFAMERAVTVMVIACPHALGLAVPLVVARSTAIAAGNGLLIRDRTAFEEARNTQAIIFDKTGTLTKGEFGITDTLVYDEAFTEAEMVAYAAAVESRSEHPIAKGIAGAAAEIWEVDGFRAIPGKGAEGMVKGRAVKVVSPGYLRANGVALDDPRYQTLSGEGKTVVFVLVDDELAGAIALADIIRPESKKAIADLQKLGIRCIMLTGDNRQVADWVGRQIGLDEVIAEVLPQQKAETVKQVQARGLIVAMTGDGVNDAPALAQANVGIAVGAGTDVAIETADIVLVRSDPGDVAAILGLARATYGKMIQNLAWATGYNAFAIPAAAGVLFPWGLILSPAIGAIFMSASTVICAVNAQLLKLDRQRDGNRREPGLTQSPSRAH</sequence>
<dbReference type="Pfam" id="PF00702">
    <property type="entry name" value="Hydrolase"/>
    <property type="match status" value="1"/>
</dbReference>
<dbReference type="InterPro" id="IPR001757">
    <property type="entry name" value="P_typ_ATPase"/>
</dbReference>
<evidence type="ECO:0000256" key="5">
    <source>
        <dbReference type="ARBA" id="ARBA00022553"/>
    </source>
</evidence>
<dbReference type="Proteomes" id="UP000293719">
    <property type="component" value="Chromosome"/>
</dbReference>
<dbReference type="InterPro" id="IPR027256">
    <property type="entry name" value="P-typ_ATPase_IB"/>
</dbReference>
<keyword evidence="12 15" id="KW-1133">Transmembrane helix</keyword>
<dbReference type="PANTHER" id="PTHR43520">
    <property type="entry name" value="ATP7, ISOFORM B"/>
    <property type="match status" value="1"/>
</dbReference>
<evidence type="ECO:0000256" key="13">
    <source>
        <dbReference type="ARBA" id="ARBA00023065"/>
    </source>
</evidence>
<feature type="transmembrane region" description="Helical" evidence="15">
    <location>
        <begin position="287"/>
        <end position="309"/>
    </location>
</feature>
<evidence type="ECO:0000256" key="8">
    <source>
        <dbReference type="ARBA" id="ARBA00022741"/>
    </source>
</evidence>
<dbReference type="InterPro" id="IPR023298">
    <property type="entry name" value="ATPase_P-typ_TM_dom_sf"/>
</dbReference>
<accession>A0A4P6V4M2</accession>
<dbReference type="GO" id="GO:0016887">
    <property type="term" value="F:ATP hydrolysis activity"/>
    <property type="evidence" value="ECO:0007669"/>
    <property type="project" value="InterPro"/>
</dbReference>
<evidence type="ECO:0000256" key="1">
    <source>
        <dbReference type="ARBA" id="ARBA00004651"/>
    </source>
</evidence>
<keyword evidence="9 15" id="KW-0067">ATP-binding</keyword>
<dbReference type="NCBIfam" id="TIGR01494">
    <property type="entry name" value="ATPase_P-type"/>
    <property type="match status" value="1"/>
</dbReference>
<dbReference type="Gene3D" id="3.40.50.1000">
    <property type="entry name" value="HAD superfamily/HAD-like"/>
    <property type="match status" value="1"/>
</dbReference>
<dbReference type="GO" id="GO:0005524">
    <property type="term" value="F:ATP binding"/>
    <property type="evidence" value="ECO:0007669"/>
    <property type="project" value="UniProtKB-UniRule"/>
</dbReference>
<evidence type="ECO:0000256" key="15">
    <source>
        <dbReference type="RuleBase" id="RU362081"/>
    </source>
</evidence>
<proteinExistence type="inferred from homology"/>
<feature type="domain" description="P-type ATPase A" evidence="17">
    <location>
        <begin position="170"/>
        <end position="271"/>
    </location>
</feature>
<dbReference type="RefSeq" id="WP_131617522.1">
    <property type="nucleotide sequence ID" value="NZ_CP036532.1"/>
</dbReference>
<dbReference type="InterPro" id="IPR044492">
    <property type="entry name" value="P_typ_ATPase_HD_dom"/>
</dbReference>
<reference evidence="18 19" key="1">
    <citation type="journal article" date="2017" name="Int. J. Syst. Evol. Microbiol.">
        <title>Roseitalea porphyridii gen. nov., sp. nov., isolated from a red alga, and reclassification of Hoeflea suaedae Chung et al. 2013 as Pseudohoeflea suaedae gen. nov., comb. nov.</title>
        <authorList>
            <person name="Hyeon J.W."/>
            <person name="Jeong S.E."/>
            <person name="Baek K."/>
            <person name="Jeon C.O."/>
        </authorList>
    </citation>
    <scope>NUCLEOTIDE SEQUENCE [LARGE SCALE GENOMIC DNA]</scope>
    <source>
        <strain evidence="18 19">MA7-20</strain>
    </source>
</reference>
<dbReference type="NCBIfam" id="TIGR01511">
    <property type="entry name" value="ATPase-IB1_Cu"/>
    <property type="match status" value="1"/>
</dbReference>
<keyword evidence="18" id="KW-0378">Hydrolase</keyword>
<dbReference type="NCBIfam" id="TIGR01525">
    <property type="entry name" value="ATPase-IB_hvy"/>
    <property type="match status" value="1"/>
</dbReference>
<dbReference type="GO" id="GO:0055070">
    <property type="term" value="P:copper ion homeostasis"/>
    <property type="evidence" value="ECO:0007669"/>
    <property type="project" value="TreeGrafter"/>
</dbReference>
<dbReference type="EMBL" id="CP036532">
    <property type="protein sequence ID" value="QBK31873.1"/>
    <property type="molecule type" value="Genomic_DNA"/>
</dbReference>
<dbReference type="FunFam" id="2.70.150.10:FF:000002">
    <property type="entry name" value="Copper-transporting ATPase 1, putative"/>
    <property type="match status" value="1"/>
</dbReference>